<comment type="caution">
    <text evidence="1">The sequence shown here is derived from an EMBL/GenBank/DDBJ whole genome shotgun (WGS) entry which is preliminary data.</text>
</comment>
<keyword evidence="2" id="KW-1185">Reference proteome</keyword>
<evidence type="ECO:0000313" key="1">
    <source>
        <dbReference type="EMBL" id="KRY24391.1"/>
    </source>
</evidence>
<gene>
    <name evidence="1" type="ORF">T03_8826</name>
</gene>
<dbReference type="EMBL" id="JYDI01003126">
    <property type="protein sequence ID" value="KRY24391.1"/>
    <property type="molecule type" value="Genomic_DNA"/>
</dbReference>
<reference evidence="1 2" key="1">
    <citation type="submission" date="2015-01" db="EMBL/GenBank/DDBJ databases">
        <title>Evolution of Trichinella species and genotypes.</title>
        <authorList>
            <person name="Korhonen P.K."/>
            <person name="Edoardo P."/>
            <person name="Giuseppe L.R."/>
            <person name="Gasser R.B."/>
        </authorList>
    </citation>
    <scope>NUCLEOTIDE SEQUENCE [LARGE SCALE GENOMIC DNA]</scope>
    <source>
        <strain evidence="1">ISS120</strain>
    </source>
</reference>
<protein>
    <submittedName>
        <fullName evidence="1">Uncharacterized protein</fullName>
    </submittedName>
</protein>
<organism evidence="1 2">
    <name type="scientific">Trichinella britovi</name>
    <name type="common">Parasitic roundworm</name>
    <dbReference type="NCBI Taxonomy" id="45882"/>
    <lineage>
        <taxon>Eukaryota</taxon>
        <taxon>Metazoa</taxon>
        <taxon>Ecdysozoa</taxon>
        <taxon>Nematoda</taxon>
        <taxon>Enoplea</taxon>
        <taxon>Dorylaimia</taxon>
        <taxon>Trichinellida</taxon>
        <taxon>Trichinellidae</taxon>
        <taxon>Trichinella</taxon>
    </lineage>
</organism>
<sequence length="33" mass="3326">MGSDAVNGLPISTIICCCVNINPVASTGDIFSL</sequence>
<proteinExistence type="predicted"/>
<accession>A0A0V1AHX2</accession>
<dbReference type="Proteomes" id="UP000054653">
    <property type="component" value="Unassembled WGS sequence"/>
</dbReference>
<evidence type="ECO:0000313" key="2">
    <source>
        <dbReference type="Proteomes" id="UP000054653"/>
    </source>
</evidence>
<dbReference type="AlphaFoldDB" id="A0A0V1AHX2"/>
<name>A0A0V1AHX2_TRIBR</name>